<organism evidence="1">
    <name type="scientific">viral metagenome</name>
    <dbReference type="NCBI Taxonomy" id="1070528"/>
    <lineage>
        <taxon>unclassified sequences</taxon>
        <taxon>metagenomes</taxon>
        <taxon>organismal metagenomes</taxon>
    </lineage>
</organism>
<name>A0A6H1Z6L8_9ZZZZ</name>
<proteinExistence type="predicted"/>
<sequence>MPAAFARLAMQDVTPGSSGAYVDVDAQDYGADAAAVGVWLRQTAAATYAFDARKNGSTDTFGYQDCAAGYQGELYVGCDPSGIFELEVEAYASQTAWIMGYMLASVSMFTNAEDKSIGVATTYTDVDVSSECPDAVFVILDLAGSGLYNNYVRKNGSSDDRYARSNVYAGTGRGSIIGVDGSQIFENKIAATGGAYPCHVMGYYAGVSATIHTNATAVSCTSDGAYHDLAALTADALLGFYTVHTNANIAYAYAFRKNGESEDPYLLNSNNGWNTWAVECDGSRIVEGKQENAYLDFWEVGYLETELITYYKTVSATVGTSATIPRAISKTVALDTVGTSAIVVRSTSKHLAVASIGTIGAIAMGRYYYRTFAAAVATAGSVVRSVGKHVTGSAGTTGHIRPFSIVRTITGTVGTAGVVARAVSKTVAAATVGTSGSVGRAIIWIKSLAATVGTSGSVARITAFHKTVSATVGAIGVTIRPIKVGRHILGTVGTAGSIRPISVWKTITATVGTSPSVIRAIAKHVALATVGTIGSIVAQAQHIIQGGVAVVASVRRKVLKNISVAVPVLGRIETTLYDIVYAMNQTIRQIFGKVRITYTDPYFSACVDTEATETGRYTYPAQTADDVMSEQYKWFSLHRNDLGGTFHPLPSDLSISVGWWGTQLSDAVTAEFAVAYPLLTITHAARSVASLLVIGDDKLAEYPVDFTIRLYSTGDVLEHTEPVTGNTLVTWTKDLAPTVSGIVKQTLEVTKWSRVSSVCKIAQFFTTLEETYYSEYGDLLTIDVTEQREYTGTTIPAGNLAASEIRVRLNNVDGTFSAGNIYSHLHGKLLNNRAINAWLGVDLYPSGVRRWYPLGTFYSRDWSAPDEEIWAEVSGQDMLSRLQSTEFTTSEVYENKTLQELAIIVMTDAGLTSADWDIDPTLDTIVVPYAWFDRMSHREALRRIAAAALGQCYCNRDGQVVLEIYAMPSLNPYAYTEANVFTFDHPLAWSQMVNYVEVQAQPRVASAAVEIVTDAEEFTVPAGDTVTKTHFFVSSPCVDVQAPAITAGPNVSVDSWTAYAWGIVVTYANAGGGDETVTLVQVDGKTLDALGSRIATAQDEDSIAQNGLQTLPEVLTSEFWQDEETAQDVADSLLASYKDPRRDVVMRGRGNIAQLLGDRVEAPLSRIAKSVGQYGIVGQDIGYDGGLQVSVTARALAGTPILYRKTVRATVGTEATISPVKL</sequence>
<protein>
    <recommendedName>
        <fullName evidence="2">Tail protein</fullName>
    </recommendedName>
</protein>
<accession>A0A6H1Z6L8</accession>
<gene>
    <name evidence="1" type="ORF">MM171B00216_0016</name>
</gene>
<dbReference type="AlphaFoldDB" id="A0A6H1Z6L8"/>
<dbReference type="EMBL" id="MT143888">
    <property type="protein sequence ID" value="QJA43516.1"/>
    <property type="molecule type" value="Genomic_DNA"/>
</dbReference>
<evidence type="ECO:0000313" key="1">
    <source>
        <dbReference type="EMBL" id="QJA43516.1"/>
    </source>
</evidence>
<evidence type="ECO:0008006" key="2">
    <source>
        <dbReference type="Google" id="ProtNLM"/>
    </source>
</evidence>
<reference evidence="1" key="1">
    <citation type="submission" date="2020-03" db="EMBL/GenBank/DDBJ databases">
        <title>The deep terrestrial virosphere.</title>
        <authorList>
            <person name="Holmfeldt K."/>
            <person name="Nilsson E."/>
            <person name="Simone D."/>
            <person name="Lopez-Fernandez M."/>
            <person name="Wu X."/>
            <person name="de Brujin I."/>
            <person name="Lundin D."/>
            <person name="Andersson A."/>
            <person name="Bertilsson S."/>
            <person name="Dopson M."/>
        </authorList>
    </citation>
    <scope>NUCLEOTIDE SEQUENCE</scope>
    <source>
        <strain evidence="1">MM171B00216</strain>
    </source>
</reference>